<feature type="compositionally biased region" description="Low complexity" evidence="10">
    <location>
        <begin position="78"/>
        <end position="98"/>
    </location>
</feature>
<evidence type="ECO:0000256" key="10">
    <source>
        <dbReference type="SAM" id="MobiDB-lite"/>
    </source>
</evidence>
<dbReference type="PROSITE" id="PS51192">
    <property type="entry name" value="HELICASE_ATP_BIND_1"/>
    <property type="match status" value="1"/>
</dbReference>
<dbReference type="SUPFAM" id="SSF52540">
    <property type="entry name" value="P-loop containing nucleoside triphosphate hydrolases"/>
    <property type="match status" value="2"/>
</dbReference>
<dbReference type="GO" id="GO:0006281">
    <property type="term" value="P:DNA repair"/>
    <property type="evidence" value="ECO:0007669"/>
    <property type="project" value="TreeGrafter"/>
</dbReference>
<dbReference type="InterPro" id="IPR001650">
    <property type="entry name" value="Helicase_C-like"/>
</dbReference>
<name>A0A9P6UVR6_9FUNG</name>
<dbReference type="GO" id="GO:0016787">
    <property type="term" value="F:hydrolase activity"/>
    <property type="evidence" value="ECO:0007669"/>
    <property type="project" value="UniProtKB-KW"/>
</dbReference>
<dbReference type="PROSITE" id="PS51194">
    <property type="entry name" value="HELICASE_CTER"/>
    <property type="match status" value="1"/>
</dbReference>
<dbReference type="OrthoDB" id="448448at2759"/>
<gene>
    <name evidence="14" type="ORF">BGZ99_003674</name>
</gene>
<dbReference type="InterPro" id="IPR017907">
    <property type="entry name" value="Znf_RING_CS"/>
</dbReference>
<dbReference type="CDD" id="cd18008">
    <property type="entry name" value="DEXDc_SHPRH-like"/>
    <property type="match status" value="1"/>
</dbReference>
<keyword evidence="5" id="KW-0378">Hydrolase</keyword>
<reference evidence="14" key="1">
    <citation type="journal article" date="2020" name="Fungal Divers.">
        <title>Resolving the Mortierellaceae phylogeny through synthesis of multi-gene phylogenetics and phylogenomics.</title>
        <authorList>
            <person name="Vandepol N."/>
            <person name="Liber J."/>
            <person name="Desiro A."/>
            <person name="Na H."/>
            <person name="Kennedy M."/>
            <person name="Barry K."/>
            <person name="Grigoriev I.V."/>
            <person name="Miller A.N."/>
            <person name="O'Donnell K."/>
            <person name="Stajich J.E."/>
            <person name="Bonito G."/>
        </authorList>
    </citation>
    <scope>NUCLEOTIDE SEQUENCE</scope>
    <source>
        <strain evidence="14">REB-010B</strain>
    </source>
</reference>
<evidence type="ECO:0000313" key="15">
    <source>
        <dbReference type="Proteomes" id="UP000738325"/>
    </source>
</evidence>
<feature type="domain" description="RING-type" evidence="11">
    <location>
        <begin position="1009"/>
        <end position="1068"/>
    </location>
</feature>
<feature type="compositionally biased region" description="Low complexity" evidence="10">
    <location>
        <begin position="1309"/>
        <end position="1333"/>
    </location>
</feature>
<dbReference type="GO" id="GO:0005634">
    <property type="term" value="C:nucleus"/>
    <property type="evidence" value="ECO:0007669"/>
    <property type="project" value="TreeGrafter"/>
</dbReference>
<feature type="region of interest" description="Disordered" evidence="10">
    <location>
        <begin position="1"/>
        <end position="125"/>
    </location>
</feature>
<keyword evidence="3" id="KW-0547">Nucleotide-binding</keyword>
<comment type="caution">
    <text evidence="14">The sequence shown here is derived from an EMBL/GenBank/DDBJ whole genome shotgun (WGS) entry which is preliminary data.</text>
</comment>
<evidence type="ECO:0000259" key="11">
    <source>
        <dbReference type="PROSITE" id="PS50089"/>
    </source>
</evidence>
<dbReference type="Pfam" id="PF00271">
    <property type="entry name" value="Helicase_C"/>
    <property type="match status" value="1"/>
</dbReference>
<feature type="compositionally biased region" description="Basic and acidic residues" evidence="10">
    <location>
        <begin position="113"/>
        <end position="123"/>
    </location>
</feature>
<evidence type="ECO:0000256" key="8">
    <source>
        <dbReference type="ARBA" id="ARBA00022840"/>
    </source>
</evidence>
<keyword evidence="6" id="KW-0347">Helicase</keyword>
<dbReference type="GO" id="GO:0008270">
    <property type="term" value="F:zinc ion binding"/>
    <property type="evidence" value="ECO:0007669"/>
    <property type="project" value="UniProtKB-KW"/>
</dbReference>
<dbReference type="InterPro" id="IPR001841">
    <property type="entry name" value="Znf_RING"/>
</dbReference>
<accession>A0A9P6UVR6</accession>
<keyword evidence="4 9" id="KW-0863">Zinc-finger</keyword>
<dbReference type="Proteomes" id="UP000738325">
    <property type="component" value="Unassembled WGS sequence"/>
</dbReference>
<feature type="compositionally biased region" description="Polar residues" evidence="10">
    <location>
        <begin position="1"/>
        <end position="13"/>
    </location>
</feature>
<feature type="region of interest" description="Disordered" evidence="10">
    <location>
        <begin position="143"/>
        <end position="171"/>
    </location>
</feature>
<dbReference type="PANTHER" id="PTHR45626">
    <property type="entry name" value="TRANSCRIPTION TERMINATION FACTOR 2-RELATED"/>
    <property type="match status" value="1"/>
</dbReference>
<dbReference type="SMART" id="SM00487">
    <property type="entry name" value="DEXDc"/>
    <property type="match status" value="1"/>
</dbReference>
<dbReference type="CDD" id="cd18793">
    <property type="entry name" value="SF2_C_SNF"/>
    <property type="match status" value="1"/>
</dbReference>
<evidence type="ECO:0000256" key="9">
    <source>
        <dbReference type="PROSITE-ProRule" id="PRU00175"/>
    </source>
</evidence>
<feature type="domain" description="Helicase ATP-binding" evidence="12">
    <location>
        <begin position="619"/>
        <end position="860"/>
    </location>
</feature>
<evidence type="ECO:0000256" key="6">
    <source>
        <dbReference type="ARBA" id="ARBA00022806"/>
    </source>
</evidence>
<dbReference type="Gene3D" id="3.30.40.10">
    <property type="entry name" value="Zinc/RING finger domain, C3HC4 (zinc finger)"/>
    <property type="match status" value="1"/>
</dbReference>
<dbReference type="InterPro" id="IPR049730">
    <property type="entry name" value="SNF2/RAD54-like_C"/>
</dbReference>
<dbReference type="EMBL" id="JAAAIP010000230">
    <property type="protein sequence ID" value="KAG0321841.1"/>
    <property type="molecule type" value="Genomic_DNA"/>
</dbReference>
<evidence type="ECO:0000256" key="7">
    <source>
        <dbReference type="ARBA" id="ARBA00022833"/>
    </source>
</evidence>
<dbReference type="InterPro" id="IPR050628">
    <property type="entry name" value="SNF2_RAD54_helicase_TF"/>
</dbReference>
<dbReference type="PROSITE" id="PS00518">
    <property type="entry name" value="ZF_RING_1"/>
    <property type="match status" value="1"/>
</dbReference>
<evidence type="ECO:0000259" key="13">
    <source>
        <dbReference type="PROSITE" id="PS51194"/>
    </source>
</evidence>
<evidence type="ECO:0000256" key="2">
    <source>
        <dbReference type="ARBA" id="ARBA00022723"/>
    </source>
</evidence>
<keyword evidence="8" id="KW-0067">ATP-binding</keyword>
<dbReference type="InterPro" id="IPR027417">
    <property type="entry name" value="P-loop_NTPase"/>
</dbReference>
<sequence length="1333" mass="147285">MPLQDTETGDMSYNASANSPAGSNPATSNGTNNNGITSNSTGADGSPQLSDALGFASRFFQQIGNASLDDDEEDDDTGSASDGSEDSGMSRQSGESSSNTAYSIAHAEHGKHRHDEAGQESHQSKRTKLVAVANLINMGLPGFSANPSSTSSSPSPSSSASSDVSGGSRGKPVMQESKMILTPHELSQFNLNSTPTTPSAWKASVTPLHYSGTSTPLRDPLAQHAAFLSSPLQQQRPQSVPPLYQNHHLQQNQLQQSHLQQLQQHFLPRQMHLPSQKQQVHPFMALSGPSTPANGFPDQTSAMAKTLNRTPTPTPKIKSEKVIDLTEEEPTLVSDDEVTIDESKTTAVANRNMCFGMIQSLVVTLYPRHLEYVEGKADKVLIKRATTANKASLAVEHEAGLYGYIVSDLAETLVPLVDANMIWWEASVPRQRKQNNVSAPVNIILYGRAEYQMAVAKALYGKVRLEDPIAFDHRTRYSNPLVPAPGEKLSPYDKWRGVSNPSLFSGGSGAQPYSYSGYAGYSGYSKSTVRSAEEIKNQIDGVFKGLRSATDLPEVEPASTMASTMYRHQKQALYFLLEREKQEDYSDNEKNKLTSLWRVRHQLHRHPVYLNVVTSQETTIKPTSMRGGILADDMGLGKTITVISLVMATLDRGMYSQLRTDRESATPQLISAAPDFLNSGDQVTEYDSPPSPTIRPLLPTAPQKPLFKRKLSTTRMKSHATLIICPLSTVQNWEEQFETHVKKDALRIYVYHGGQRVSDPGFLAKHDVVITTYNLLGTEFSKECKGRDSETGPSRTPSVLQHIDWFRVVLDEAHIIKEVSTVQSRAACALTTERRWCLTGTPIQNKLDDLYALVKFLRMQPFDEKAHWAHYIGKPIKAANPIGITRLQTLMKVITLRRTKTQMVDGKPLLDLPMRTDHMRILELSLNERQMYQRMESSAKETVNKIVQENKIMKNYAHILQAILKLRQICAHYALVKNLSDDLDMSGEFNLTKAMSVLTLLQESGNDQCNYCFHSCSPTPIVTRCEHIYCPECVKRLSPIAFMLIQKGNANVSVAPELKTDMTCPQCTAVLKPVDLIQIQDDTEDGVAATVTGGAGPGCHARTRTDENGVLIHSTKVKALIDDLVQVGEISRRTGEPLVKSVVFSQWTSMLDLIEDGLRENNIKFTRLDGTMQRNDRTVAMVRFKERPEVSVILISLKAGGVGLNLTSAQRVYLMDPHWNPSVEIQAIDRIHRLGQTKPVDVVRFIIKACRFESIEENILELQKRKTELSEMTFAEKLSKQEVLKRRLEDLQYLFQGSSDLMRKGKSIGATAGAGPSPLSSSSAGSNSGGAPP</sequence>
<protein>
    <submittedName>
        <fullName evidence="14">Uncharacterized protein</fullName>
    </submittedName>
</protein>
<dbReference type="GO" id="GO:0008094">
    <property type="term" value="F:ATP-dependent activity, acting on DNA"/>
    <property type="evidence" value="ECO:0007669"/>
    <property type="project" value="TreeGrafter"/>
</dbReference>
<evidence type="ECO:0000256" key="1">
    <source>
        <dbReference type="ARBA" id="ARBA00007025"/>
    </source>
</evidence>
<organism evidence="14 15">
    <name type="scientific">Dissophora globulifera</name>
    <dbReference type="NCBI Taxonomy" id="979702"/>
    <lineage>
        <taxon>Eukaryota</taxon>
        <taxon>Fungi</taxon>
        <taxon>Fungi incertae sedis</taxon>
        <taxon>Mucoromycota</taxon>
        <taxon>Mortierellomycotina</taxon>
        <taxon>Mortierellomycetes</taxon>
        <taxon>Mortierellales</taxon>
        <taxon>Mortierellaceae</taxon>
        <taxon>Dissophora</taxon>
    </lineage>
</organism>
<evidence type="ECO:0000259" key="12">
    <source>
        <dbReference type="PROSITE" id="PS51192"/>
    </source>
</evidence>
<evidence type="ECO:0000256" key="3">
    <source>
        <dbReference type="ARBA" id="ARBA00022741"/>
    </source>
</evidence>
<feature type="region of interest" description="Disordered" evidence="10">
    <location>
        <begin position="1306"/>
        <end position="1333"/>
    </location>
</feature>
<feature type="domain" description="Helicase C-terminal" evidence="13">
    <location>
        <begin position="1123"/>
        <end position="1292"/>
    </location>
</feature>
<dbReference type="GO" id="GO:0004386">
    <property type="term" value="F:helicase activity"/>
    <property type="evidence" value="ECO:0007669"/>
    <property type="project" value="UniProtKB-KW"/>
</dbReference>
<dbReference type="Gene3D" id="3.40.50.300">
    <property type="entry name" value="P-loop containing nucleotide triphosphate hydrolases"/>
    <property type="match status" value="1"/>
</dbReference>
<evidence type="ECO:0000313" key="14">
    <source>
        <dbReference type="EMBL" id="KAG0321841.1"/>
    </source>
</evidence>
<dbReference type="InterPro" id="IPR013083">
    <property type="entry name" value="Znf_RING/FYVE/PHD"/>
</dbReference>
<keyword evidence="2" id="KW-0479">Metal-binding</keyword>
<evidence type="ECO:0000256" key="5">
    <source>
        <dbReference type="ARBA" id="ARBA00022801"/>
    </source>
</evidence>
<dbReference type="InterPro" id="IPR038718">
    <property type="entry name" value="SNF2-like_sf"/>
</dbReference>
<feature type="compositionally biased region" description="Acidic residues" evidence="10">
    <location>
        <begin position="68"/>
        <end position="77"/>
    </location>
</feature>
<dbReference type="InterPro" id="IPR014001">
    <property type="entry name" value="Helicase_ATP-bd"/>
</dbReference>
<dbReference type="GO" id="GO:0005524">
    <property type="term" value="F:ATP binding"/>
    <property type="evidence" value="ECO:0007669"/>
    <property type="project" value="UniProtKB-KW"/>
</dbReference>
<dbReference type="Gene3D" id="3.40.50.10810">
    <property type="entry name" value="Tandem AAA-ATPase domain"/>
    <property type="match status" value="2"/>
</dbReference>
<comment type="similarity">
    <text evidence="1">Belongs to the SNF2/RAD54 helicase family.</text>
</comment>
<evidence type="ECO:0000256" key="4">
    <source>
        <dbReference type="ARBA" id="ARBA00022771"/>
    </source>
</evidence>
<proteinExistence type="inferred from homology"/>
<keyword evidence="15" id="KW-1185">Reference proteome</keyword>
<feature type="compositionally biased region" description="Low complexity" evidence="10">
    <location>
        <begin position="14"/>
        <end position="42"/>
    </location>
</feature>
<dbReference type="InterPro" id="IPR000330">
    <property type="entry name" value="SNF2_N"/>
</dbReference>
<keyword evidence="7" id="KW-0862">Zinc</keyword>
<dbReference type="PROSITE" id="PS50089">
    <property type="entry name" value="ZF_RING_2"/>
    <property type="match status" value="1"/>
</dbReference>
<dbReference type="PANTHER" id="PTHR45626:SF52">
    <property type="entry name" value="SINGLE-STRANDED DNA-DEPENDENT ATPASE (EUROFUNG)"/>
    <property type="match status" value="1"/>
</dbReference>
<feature type="compositionally biased region" description="Low complexity" evidence="10">
    <location>
        <begin position="143"/>
        <end position="166"/>
    </location>
</feature>
<dbReference type="Pfam" id="PF00176">
    <property type="entry name" value="SNF2-rel_dom"/>
    <property type="match status" value="1"/>
</dbReference>
<dbReference type="SMART" id="SM00490">
    <property type="entry name" value="HELICc"/>
    <property type="match status" value="1"/>
</dbReference>